<evidence type="ECO:0000313" key="2">
    <source>
        <dbReference type="Proteomes" id="UP001597568"/>
    </source>
</evidence>
<dbReference type="EMBL" id="JBHUOR010000020">
    <property type="protein sequence ID" value="MFD2867607.1"/>
    <property type="molecule type" value="Genomic_DNA"/>
</dbReference>
<evidence type="ECO:0000313" key="1">
    <source>
        <dbReference type="EMBL" id="MFD2867607.1"/>
    </source>
</evidence>
<dbReference type="RefSeq" id="WP_380146900.1">
    <property type="nucleotide sequence ID" value="NZ_JBHUOR010000020.1"/>
</dbReference>
<proteinExistence type="predicted"/>
<protein>
    <submittedName>
        <fullName evidence="1">Uncharacterized protein</fullName>
    </submittedName>
</protein>
<dbReference type="Proteomes" id="UP001597568">
    <property type="component" value="Unassembled WGS sequence"/>
</dbReference>
<name>A0ABW5XX83_9BACL</name>
<keyword evidence="2" id="KW-1185">Reference proteome</keyword>
<accession>A0ABW5XX83</accession>
<gene>
    <name evidence="1" type="ORF">ACFSY7_03690</name>
</gene>
<organism evidence="1 2">
    <name type="scientific">Kurthia populi</name>
    <dbReference type="NCBI Taxonomy" id="1562132"/>
    <lineage>
        <taxon>Bacteria</taxon>
        <taxon>Bacillati</taxon>
        <taxon>Bacillota</taxon>
        <taxon>Bacilli</taxon>
        <taxon>Bacillales</taxon>
        <taxon>Caryophanaceae</taxon>
        <taxon>Kurthia</taxon>
    </lineage>
</organism>
<reference evidence="2" key="1">
    <citation type="journal article" date="2019" name="Int. J. Syst. Evol. Microbiol.">
        <title>The Global Catalogue of Microorganisms (GCM) 10K type strain sequencing project: providing services to taxonomists for standard genome sequencing and annotation.</title>
        <authorList>
            <consortium name="The Broad Institute Genomics Platform"/>
            <consortium name="The Broad Institute Genome Sequencing Center for Infectious Disease"/>
            <person name="Wu L."/>
            <person name="Ma J."/>
        </authorList>
    </citation>
    <scope>NUCLEOTIDE SEQUENCE [LARGE SCALE GENOMIC DNA]</scope>
    <source>
        <strain evidence="2">KCTC 33522</strain>
    </source>
</reference>
<sequence>MNQMAIEKCTDKIQKVLNYTCVTYVKQTETCLYFSAIDQQMKHHTIWYNLENGNYFETLNGSVNVIKEILFFDTKEALTQYKQK</sequence>
<comment type="caution">
    <text evidence="1">The sequence shown here is derived from an EMBL/GenBank/DDBJ whole genome shotgun (WGS) entry which is preliminary data.</text>
</comment>